<evidence type="ECO:0000256" key="5">
    <source>
        <dbReference type="RuleBase" id="RU000481"/>
    </source>
</evidence>
<dbReference type="PANTHER" id="PTHR42885:SF2">
    <property type="entry name" value="HISTIDINOL-PHOSPHATE AMINOTRANSFERASE"/>
    <property type="match status" value="1"/>
</dbReference>
<keyword evidence="3 5" id="KW-0808">Transferase</keyword>
<dbReference type="InterPro" id="IPR015422">
    <property type="entry name" value="PyrdxlP-dep_Trfase_small"/>
</dbReference>
<evidence type="ECO:0000259" key="7">
    <source>
        <dbReference type="Pfam" id="PF00155"/>
    </source>
</evidence>
<comment type="caution">
    <text evidence="8">The sequence shown here is derived from an EMBL/GenBank/DDBJ whole genome shotgun (WGS) entry which is preliminary data.</text>
</comment>
<dbReference type="PANTHER" id="PTHR42885">
    <property type="entry name" value="HISTIDINOL-PHOSPHATE AMINOTRANSFERASE-RELATED"/>
    <property type="match status" value="1"/>
</dbReference>
<dbReference type="GO" id="GO:0030170">
    <property type="term" value="F:pyridoxal phosphate binding"/>
    <property type="evidence" value="ECO:0007669"/>
    <property type="project" value="InterPro"/>
</dbReference>
<evidence type="ECO:0000256" key="4">
    <source>
        <dbReference type="ARBA" id="ARBA00022898"/>
    </source>
</evidence>
<feature type="compositionally biased region" description="Polar residues" evidence="6">
    <location>
        <begin position="1"/>
        <end position="12"/>
    </location>
</feature>
<feature type="region of interest" description="Disordered" evidence="6">
    <location>
        <begin position="1"/>
        <end position="26"/>
    </location>
</feature>
<dbReference type="Gene3D" id="3.90.1150.10">
    <property type="entry name" value="Aspartate Aminotransferase, domain 1"/>
    <property type="match status" value="1"/>
</dbReference>
<evidence type="ECO:0000256" key="1">
    <source>
        <dbReference type="ARBA" id="ARBA00001933"/>
    </source>
</evidence>
<evidence type="ECO:0000256" key="3">
    <source>
        <dbReference type="ARBA" id="ARBA00022679"/>
    </source>
</evidence>
<dbReference type="SUPFAM" id="SSF53383">
    <property type="entry name" value="PLP-dependent transferases"/>
    <property type="match status" value="1"/>
</dbReference>
<dbReference type="CDD" id="cd00609">
    <property type="entry name" value="AAT_like"/>
    <property type="match status" value="1"/>
</dbReference>
<comment type="similarity">
    <text evidence="5">Belongs to the class-I pyridoxal-phosphate-dependent aminotransferase family.</text>
</comment>
<evidence type="ECO:0000313" key="8">
    <source>
        <dbReference type="EMBL" id="KKU01323.1"/>
    </source>
</evidence>
<dbReference type="EMBL" id="LCKO01000001">
    <property type="protein sequence ID" value="KKU01323.1"/>
    <property type="molecule type" value="Genomic_DNA"/>
</dbReference>
<sequence>MKNPTLNNSSKTYLEEKRGSSKISPSKEGKIRFDLAEGLWEKSDLASLPDRTSSKLKDKLSNFLNLDSSNLSIHAGADEIIEIIPRMYLDRDDRVIVIVPTFDRLLATNKKVGAEVINFELSATKNFRFEDEEYQNLEVAIKSKKPKIIWMCTPNNPTGQIIDLQFIDKIAGESPDILIVVDEAYQEYSSLNPKESAVSLLSKHNNLLVIRSFSKAFALAGARVGCAISNPEMISKIENFRTMFNVSTSAQRMGIKSLTQSKINYVEDKISKIHNQMIRFVSKIKSLSNYELIEDSKTNFIFIRHKSKDLFEELYKRGLAVSDWRFAPGVIGKGYVRISINTPSLNTKILDILEKIN</sequence>
<dbReference type="InterPro" id="IPR004838">
    <property type="entry name" value="NHTrfase_class1_PyrdxlP-BS"/>
</dbReference>
<feature type="domain" description="Aminotransferase class I/classII large" evidence="7">
    <location>
        <begin position="43"/>
        <end position="349"/>
    </location>
</feature>
<dbReference type="GO" id="GO:0008483">
    <property type="term" value="F:transaminase activity"/>
    <property type="evidence" value="ECO:0007669"/>
    <property type="project" value="UniProtKB-KW"/>
</dbReference>
<keyword evidence="2 5" id="KW-0032">Aminotransferase</keyword>
<dbReference type="InterPro" id="IPR015424">
    <property type="entry name" value="PyrdxlP-dep_Trfase"/>
</dbReference>
<comment type="cofactor">
    <cofactor evidence="1 5">
        <name>pyridoxal 5'-phosphate</name>
        <dbReference type="ChEBI" id="CHEBI:597326"/>
    </cofactor>
</comment>
<evidence type="ECO:0000256" key="2">
    <source>
        <dbReference type="ARBA" id="ARBA00022576"/>
    </source>
</evidence>
<accession>A0A837IIY2</accession>
<dbReference type="EC" id="2.6.1.-" evidence="5"/>
<dbReference type="Proteomes" id="UP000034078">
    <property type="component" value="Unassembled WGS sequence"/>
</dbReference>
<dbReference type="AlphaFoldDB" id="A0A837IIY2"/>
<evidence type="ECO:0000256" key="6">
    <source>
        <dbReference type="SAM" id="MobiDB-lite"/>
    </source>
</evidence>
<dbReference type="InterPro" id="IPR015421">
    <property type="entry name" value="PyrdxlP-dep_Trfase_major"/>
</dbReference>
<organism evidence="8 9">
    <name type="scientific">Candidatus Collierbacteria bacterium GW2011_GWB2_45_17</name>
    <dbReference type="NCBI Taxonomy" id="1618388"/>
    <lineage>
        <taxon>Bacteria</taxon>
        <taxon>Candidatus Collieribacteriota</taxon>
    </lineage>
</organism>
<dbReference type="PROSITE" id="PS00105">
    <property type="entry name" value="AA_TRANSFER_CLASS_1"/>
    <property type="match status" value="1"/>
</dbReference>
<proteinExistence type="inferred from homology"/>
<feature type="compositionally biased region" description="Basic and acidic residues" evidence="6">
    <location>
        <begin position="13"/>
        <end position="26"/>
    </location>
</feature>
<name>A0A837IIY2_9BACT</name>
<reference evidence="8 9" key="1">
    <citation type="journal article" date="2015" name="Nature">
        <title>rRNA introns, odd ribosomes, and small enigmatic genomes across a large radiation of phyla.</title>
        <authorList>
            <person name="Brown C.T."/>
            <person name="Hug L.A."/>
            <person name="Thomas B.C."/>
            <person name="Sharon I."/>
            <person name="Castelle C.J."/>
            <person name="Singh A."/>
            <person name="Wilkins M.J."/>
            <person name="Williams K.H."/>
            <person name="Banfield J.F."/>
        </authorList>
    </citation>
    <scope>NUCLEOTIDE SEQUENCE [LARGE SCALE GENOMIC DNA]</scope>
</reference>
<dbReference type="Gene3D" id="3.40.640.10">
    <property type="entry name" value="Type I PLP-dependent aspartate aminotransferase-like (Major domain)"/>
    <property type="match status" value="1"/>
</dbReference>
<dbReference type="InterPro" id="IPR004839">
    <property type="entry name" value="Aminotransferase_I/II_large"/>
</dbReference>
<dbReference type="Pfam" id="PF00155">
    <property type="entry name" value="Aminotran_1_2"/>
    <property type="match status" value="1"/>
</dbReference>
<evidence type="ECO:0000313" key="9">
    <source>
        <dbReference type="Proteomes" id="UP000034078"/>
    </source>
</evidence>
<gene>
    <name evidence="8" type="ORF">UX01_C0001G0167</name>
</gene>
<protein>
    <recommendedName>
        <fullName evidence="5">Aminotransferase</fullName>
        <ecNumber evidence="5">2.6.1.-</ecNumber>
    </recommendedName>
</protein>
<keyword evidence="4" id="KW-0663">Pyridoxal phosphate</keyword>